<feature type="transmembrane region" description="Helical" evidence="6">
    <location>
        <begin position="81"/>
        <end position="99"/>
    </location>
</feature>
<comment type="subcellular location">
    <subcellularLocation>
        <location evidence="1">Membrane</location>
        <topology evidence="1">Multi-pass membrane protein</topology>
    </subcellularLocation>
</comment>
<evidence type="ECO:0000313" key="9">
    <source>
        <dbReference type="Proteomes" id="UP000823603"/>
    </source>
</evidence>
<feature type="transmembrane region" description="Helical" evidence="6">
    <location>
        <begin position="147"/>
        <end position="167"/>
    </location>
</feature>
<dbReference type="Pfam" id="PF07690">
    <property type="entry name" value="MFS_1"/>
    <property type="match status" value="1"/>
</dbReference>
<dbReference type="InterPro" id="IPR011701">
    <property type="entry name" value="MFS"/>
</dbReference>
<proteinExistence type="predicted"/>
<evidence type="ECO:0000256" key="1">
    <source>
        <dbReference type="ARBA" id="ARBA00004141"/>
    </source>
</evidence>
<keyword evidence="2" id="KW-0813">Transport</keyword>
<feature type="transmembrane region" description="Helical" evidence="6">
    <location>
        <begin position="295"/>
        <end position="313"/>
    </location>
</feature>
<sequence>MTSGRLQKKSWYKWEVLGLLWVAYLLNQADRQVFNVVLPLIREDLGLSDVAVGSIATIFNLFYAVLVPIGGYVGDKASRKWIVTASVLFWSGATMLTGLSSGFMMLVIMRSLATGGGEAFFGPANYSLIADYHDEKTRATAMSIHQTAYYIGIIISGYLAGIVGEMWGWRSAFYIFGGVGVLHGVIMAIRLKDKRKAAGGPAESAADAGRSPGFFAGFKVVFTTPSALILTLCFAGLIFVLTGYLTWMPTYLYENFDMDLGAAGFHSMFYTHLFAFFGILLAGRMSDVIGGRHPAYRMAMQGAGLLAAVPFIVMMGHSSTLWVIYLGFAGFGFARAFFDANTYTVLYGVIPERYHSSASGVMIMVGFAIGALAPVVLGAVKSAAGLSSGITMLAGVWLVCGIVMLVASRTFYLRDYDRTRNIQARTEK</sequence>
<name>A0A9D9NFC2_9BACT</name>
<dbReference type="Gene3D" id="1.20.1250.20">
    <property type="entry name" value="MFS general substrate transporter like domains"/>
    <property type="match status" value="2"/>
</dbReference>
<evidence type="ECO:0000256" key="6">
    <source>
        <dbReference type="SAM" id="Phobius"/>
    </source>
</evidence>
<protein>
    <submittedName>
        <fullName evidence="8">MFS transporter</fullName>
    </submittedName>
</protein>
<keyword evidence="3 6" id="KW-0812">Transmembrane</keyword>
<feature type="transmembrane region" description="Helical" evidence="6">
    <location>
        <begin position="392"/>
        <end position="412"/>
    </location>
</feature>
<feature type="transmembrane region" description="Helical" evidence="6">
    <location>
        <begin position="359"/>
        <end position="380"/>
    </location>
</feature>
<reference evidence="8" key="2">
    <citation type="journal article" date="2021" name="PeerJ">
        <title>Extensive microbial diversity within the chicken gut microbiome revealed by metagenomics and culture.</title>
        <authorList>
            <person name="Gilroy R."/>
            <person name="Ravi A."/>
            <person name="Getino M."/>
            <person name="Pursley I."/>
            <person name="Horton D.L."/>
            <person name="Alikhan N.F."/>
            <person name="Baker D."/>
            <person name="Gharbi K."/>
            <person name="Hall N."/>
            <person name="Watson M."/>
            <person name="Adriaenssens E.M."/>
            <person name="Foster-Nyarko E."/>
            <person name="Jarju S."/>
            <person name="Secka A."/>
            <person name="Antonio M."/>
            <person name="Oren A."/>
            <person name="Chaudhuri R.R."/>
            <person name="La Ragione R."/>
            <person name="Hildebrand F."/>
            <person name="Pallen M.J."/>
        </authorList>
    </citation>
    <scope>NUCLEOTIDE SEQUENCE</scope>
    <source>
        <strain evidence="8">B2-22910</strain>
    </source>
</reference>
<dbReference type="Proteomes" id="UP000823603">
    <property type="component" value="Unassembled WGS sequence"/>
</dbReference>
<dbReference type="PANTHER" id="PTHR23505:SF79">
    <property type="entry name" value="PROTEIN SPINSTER"/>
    <property type="match status" value="1"/>
</dbReference>
<feature type="transmembrane region" description="Helical" evidence="6">
    <location>
        <begin position="265"/>
        <end position="283"/>
    </location>
</feature>
<accession>A0A9D9NFC2</accession>
<evidence type="ECO:0000256" key="5">
    <source>
        <dbReference type="ARBA" id="ARBA00023136"/>
    </source>
</evidence>
<dbReference type="SUPFAM" id="SSF103473">
    <property type="entry name" value="MFS general substrate transporter"/>
    <property type="match status" value="1"/>
</dbReference>
<dbReference type="InterPro" id="IPR036259">
    <property type="entry name" value="MFS_trans_sf"/>
</dbReference>
<gene>
    <name evidence="8" type="ORF">IAB82_07335</name>
</gene>
<dbReference type="AlphaFoldDB" id="A0A9D9NFC2"/>
<feature type="transmembrane region" description="Helical" evidence="6">
    <location>
        <begin position="319"/>
        <end position="338"/>
    </location>
</feature>
<evidence type="ECO:0000313" key="8">
    <source>
        <dbReference type="EMBL" id="MBO8471587.1"/>
    </source>
</evidence>
<keyword evidence="4 6" id="KW-1133">Transmembrane helix</keyword>
<organism evidence="8 9">
    <name type="scientific">Candidatus Cryptobacteroides faecavium</name>
    <dbReference type="NCBI Taxonomy" id="2840762"/>
    <lineage>
        <taxon>Bacteria</taxon>
        <taxon>Pseudomonadati</taxon>
        <taxon>Bacteroidota</taxon>
        <taxon>Bacteroidia</taxon>
        <taxon>Bacteroidales</taxon>
        <taxon>Candidatus Cryptobacteroides</taxon>
    </lineage>
</organism>
<dbReference type="EMBL" id="JADIMB010000106">
    <property type="protein sequence ID" value="MBO8471587.1"/>
    <property type="molecule type" value="Genomic_DNA"/>
</dbReference>
<feature type="domain" description="Major facilitator superfamily (MFS) profile" evidence="7">
    <location>
        <begin position="16"/>
        <end position="419"/>
    </location>
</feature>
<dbReference type="PROSITE" id="PS50850">
    <property type="entry name" value="MFS"/>
    <property type="match status" value="1"/>
</dbReference>
<evidence type="ECO:0000256" key="3">
    <source>
        <dbReference type="ARBA" id="ARBA00022692"/>
    </source>
</evidence>
<dbReference type="InterPro" id="IPR020846">
    <property type="entry name" value="MFS_dom"/>
</dbReference>
<dbReference type="PANTHER" id="PTHR23505">
    <property type="entry name" value="SPINSTER"/>
    <property type="match status" value="1"/>
</dbReference>
<feature type="transmembrane region" description="Helical" evidence="6">
    <location>
        <begin position="220"/>
        <end position="245"/>
    </location>
</feature>
<feature type="transmembrane region" description="Helical" evidence="6">
    <location>
        <begin position="55"/>
        <end position="74"/>
    </location>
</feature>
<dbReference type="GO" id="GO:0022857">
    <property type="term" value="F:transmembrane transporter activity"/>
    <property type="evidence" value="ECO:0007669"/>
    <property type="project" value="InterPro"/>
</dbReference>
<keyword evidence="5 6" id="KW-0472">Membrane</keyword>
<evidence type="ECO:0000256" key="2">
    <source>
        <dbReference type="ARBA" id="ARBA00022448"/>
    </source>
</evidence>
<evidence type="ECO:0000259" key="7">
    <source>
        <dbReference type="PROSITE" id="PS50850"/>
    </source>
</evidence>
<dbReference type="InterPro" id="IPR044770">
    <property type="entry name" value="MFS_spinster-like"/>
</dbReference>
<dbReference type="GO" id="GO:0016020">
    <property type="term" value="C:membrane"/>
    <property type="evidence" value="ECO:0007669"/>
    <property type="project" value="UniProtKB-SubCell"/>
</dbReference>
<reference evidence="8" key="1">
    <citation type="submission" date="2020-10" db="EMBL/GenBank/DDBJ databases">
        <authorList>
            <person name="Gilroy R."/>
        </authorList>
    </citation>
    <scope>NUCLEOTIDE SEQUENCE</scope>
    <source>
        <strain evidence="8">B2-22910</strain>
    </source>
</reference>
<feature type="transmembrane region" description="Helical" evidence="6">
    <location>
        <begin position="173"/>
        <end position="191"/>
    </location>
</feature>
<comment type="caution">
    <text evidence="8">The sequence shown here is derived from an EMBL/GenBank/DDBJ whole genome shotgun (WGS) entry which is preliminary data.</text>
</comment>
<evidence type="ECO:0000256" key="4">
    <source>
        <dbReference type="ARBA" id="ARBA00022989"/>
    </source>
</evidence>